<dbReference type="RefSeq" id="WP_092075254.1">
    <property type="nucleotide sequence ID" value="NZ_FNAQ01000001.1"/>
</dbReference>
<dbReference type="EMBL" id="FNAQ01000001">
    <property type="protein sequence ID" value="SDD71544.1"/>
    <property type="molecule type" value="Genomic_DNA"/>
</dbReference>
<dbReference type="PRINTS" id="PR00941">
    <property type="entry name" value="CDATPASE"/>
</dbReference>
<evidence type="ECO:0000256" key="11">
    <source>
        <dbReference type="SAM" id="MobiDB-lite"/>
    </source>
</evidence>
<keyword evidence="10" id="KW-0547">Nucleotide-binding</keyword>
<comment type="similarity">
    <text evidence="2 10">Belongs to the cation transport ATPase (P-type) (TC 3.A.3) family. Type IB subfamily.</text>
</comment>
<evidence type="ECO:0000256" key="9">
    <source>
        <dbReference type="ARBA" id="ARBA00047308"/>
    </source>
</evidence>
<dbReference type="OrthoDB" id="9759222at2"/>
<organism evidence="13 14">
    <name type="scientific">Desulfuromonas thiophila</name>
    <dbReference type="NCBI Taxonomy" id="57664"/>
    <lineage>
        <taxon>Bacteria</taxon>
        <taxon>Pseudomonadati</taxon>
        <taxon>Thermodesulfobacteriota</taxon>
        <taxon>Desulfuromonadia</taxon>
        <taxon>Desulfuromonadales</taxon>
        <taxon>Desulfuromonadaceae</taxon>
        <taxon>Desulfuromonas</taxon>
    </lineage>
</organism>
<comment type="caution">
    <text evidence="10">Lacks conserved residue(s) required for the propagation of feature annotation.</text>
</comment>
<evidence type="ECO:0000256" key="8">
    <source>
        <dbReference type="ARBA" id="ARBA00039097"/>
    </source>
</evidence>
<evidence type="ECO:0000256" key="1">
    <source>
        <dbReference type="ARBA" id="ARBA00004370"/>
    </source>
</evidence>
<dbReference type="PROSITE" id="PS01229">
    <property type="entry name" value="COF_2"/>
    <property type="match status" value="1"/>
</dbReference>
<evidence type="ECO:0000313" key="14">
    <source>
        <dbReference type="Proteomes" id="UP000243205"/>
    </source>
</evidence>
<dbReference type="InterPro" id="IPR027256">
    <property type="entry name" value="P-typ_ATPase_IB"/>
</dbReference>
<dbReference type="SUPFAM" id="SSF56784">
    <property type="entry name" value="HAD-like"/>
    <property type="match status" value="1"/>
</dbReference>
<evidence type="ECO:0000256" key="6">
    <source>
        <dbReference type="ARBA" id="ARBA00022989"/>
    </source>
</evidence>
<dbReference type="Gene3D" id="3.40.1110.10">
    <property type="entry name" value="Calcium-transporting ATPase, cytoplasmic domain N"/>
    <property type="match status" value="1"/>
</dbReference>
<dbReference type="NCBIfam" id="TIGR01525">
    <property type="entry name" value="ATPase-IB_hvy"/>
    <property type="match status" value="1"/>
</dbReference>
<keyword evidence="7 10" id="KW-0472">Membrane</keyword>
<dbReference type="GO" id="GO:0005886">
    <property type="term" value="C:plasma membrane"/>
    <property type="evidence" value="ECO:0007669"/>
    <property type="project" value="UniProtKB-SubCell"/>
</dbReference>
<dbReference type="SFLD" id="SFLDS00003">
    <property type="entry name" value="Haloacid_Dehalogenase"/>
    <property type="match status" value="1"/>
</dbReference>
<dbReference type="PRINTS" id="PR00119">
    <property type="entry name" value="CATATPASE"/>
</dbReference>
<dbReference type="InterPro" id="IPR023298">
    <property type="entry name" value="ATPase_P-typ_TM_dom_sf"/>
</dbReference>
<evidence type="ECO:0000256" key="4">
    <source>
        <dbReference type="ARBA" id="ARBA00022723"/>
    </source>
</evidence>
<dbReference type="InterPro" id="IPR051014">
    <property type="entry name" value="Cation_Transport_ATPase_IB"/>
</dbReference>
<evidence type="ECO:0000256" key="10">
    <source>
        <dbReference type="RuleBase" id="RU362081"/>
    </source>
</evidence>
<dbReference type="InterPro" id="IPR023214">
    <property type="entry name" value="HAD_sf"/>
</dbReference>
<dbReference type="PROSITE" id="PS00154">
    <property type="entry name" value="ATPASE_E1_E2"/>
    <property type="match status" value="1"/>
</dbReference>
<comment type="subcellular location">
    <subcellularLocation>
        <location evidence="10">Cell membrane</location>
    </subcellularLocation>
    <subcellularLocation>
        <location evidence="1">Membrane</location>
    </subcellularLocation>
</comment>
<evidence type="ECO:0000313" key="13">
    <source>
        <dbReference type="EMBL" id="SDD71544.1"/>
    </source>
</evidence>
<dbReference type="GO" id="GO:0046872">
    <property type="term" value="F:metal ion binding"/>
    <property type="evidence" value="ECO:0007669"/>
    <property type="project" value="UniProtKB-KW"/>
</dbReference>
<keyword evidence="5" id="KW-1278">Translocase</keyword>
<evidence type="ECO:0000256" key="2">
    <source>
        <dbReference type="ARBA" id="ARBA00006024"/>
    </source>
</evidence>
<dbReference type="NCBIfam" id="TIGR01494">
    <property type="entry name" value="ATPase_P-type"/>
    <property type="match status" value="1"/>
</dbReference>
<dbReference type="InterPro" id="IPR059000">
    <property type="entry name" value="ATPase_P-type_domA"/>
</dbReference>
<dbReference type="PANTHER" id="PTHR48085:SF5">
    <property type="entry name" value="CADMIUM_ZINC-TRANSPORTING ATPASE HMA4-RELATED"/>
    <property type="match status" value="1"/>
</dbReference>
<dbReference type="InterPro" id="IPR044492">
    <property type="entry name" value="P_typ_ATPase_HD_dom"/>
</dbReference>
<dbReference type="SFLD" id="SFLDG00002">
    <property type="entry name" value="C1.7:_P-type_atpase_like"/>
    <property type="match status" value="1"/>
</dbReference>
<feature type="transmembrane region" description="Helical" evidence="10">
    <location>
        <begin position="137"/>
        <end position="154"/>
    </location>
</feature>
<dbReference type="Gene3D" id="3.40.50.1000">
    <property type="entry name" value="HAD superfamily/HAD-like"/>
    <property type="match status" value="1"/>
</dbReference>
<feature type="transmembrane region" description="Helical" evidence="10">
    <location>
        <begin position="106"/>
        <end position="125"/>
    </location>
</feature>
<dbReference type="InterPro" id="IPR008250">
    <property type="entry name" value="ATPase_P-typ_transduc_dom_A_sf"/>
</dbReference>
<protein>
    <recommendedName>
        <fullName evidence="8">P-type Zn(2+) transporter</fullName>
        <ecNumber evidence="8">7.2.2.12</ecNumber>
    </recommendedName>
</protein>
<dbReference type="EC" id="7.2.2.12" evidence="8"/>
<reference evidence="14" key="1">
    <citation type="submission" date="2016-10" db="EMBL/GenBank/DDBJ databases">
        <authorList>
            <person name="Varghese N."/>
            <person name="Submissions S."/>
        </authorList>
    </citation>
    <scope>NUCLEOTIDE SEQUENCE [LARGE SCALE GENOMIC DNA]</scope>
    <source>
        <strain evidence="14">DSM 8987</strain>
    </source>
</reference>
<evidence type="ECO:0000256" key="7">
    <source>
        <dbReference type="ARBA" id="ARBA00023136"/>
    </source>
</evidence>
<dbReference type="InterPro" id="IPR018303">
    <property type="entry name" value="ATPase_P-typ_P_site"/>
</dbReference>
<keyword evidence="3 10" id="KW-0812">Transmembrane</keyword>
<dbReference type="InterPro" id="IPR036412">
    <property type="entry name" value="HAD-like_sf"/>
</dbReference>
<dbReference type="InterPro" id="IPR001757">
    <property type="entry name" value="P_typ_ATPase"/>
</dbReference>
<keyword evidence="14" id="KW-1185">Reference proteome</keyword>
<feature type="transmembrane region" description="Helical" evidence="10">
    <location>
        <begin position="169"/>
        <end position="202"/>
    </location>
</feature>
<gene>
    <name evidence="13" type="ORF">SAMN05661003_10195</name>
</gene>
<keyword evidence="6 10" id="KW-1133">Transmembrane helix</keyword>
<feature type="domain" description="P-type ATPase A" evidence="12">
    <location>
        <begin position="219"/>
        <end position="320"/>
    </location>
</feature>
<dbReference type="Proteomes" id="UP000243205">
    <property type="component" value="Unassembled WGS sequence"/>
</dbReference>
<dbReference type="STRING" id="57664.SAMN05661003_10195"/>
<dbReference type="GO" id="GO:0005524">
    <property type="term" value="F:ATP binding"/>
    <property type="evidence" value="ECO:0007669"/>
    <property type="project" value="UniProtKB-UniRule"/>
</dbReference>
<dbReference type="GO" id="GO:0016887">
    <property type="term" value="F:ATP hydrolysis activity"/>
    <property type="evidence" value="ECO:0007669"/>
    <property type="project" value="InterPro"/>
</dbReference>
<dbReference type="PANTHER" id="PTHR48085">
    <property type="entry name" value="CADMIUM/ZINC-TRANSPORTING ATPASE HMA2-RELATED"/>
    <property type="match status" value="1"/>
</dbReference>
<keyword evidence="10" id="KW-1003">Cell membrane</keyword>
<dbReference type="GO" id="GO:0016463">
    <property type="term" value="F:P-type zinc transporter activity"/>
    <property type="evidence" value="ECO:0007669"/>
    <property type="project" value="UniProtKB-EC"/>
</dbReference>
<dbReference type="SUPFAM" id="SSF81653">
    <property type="entry name" value="Calcium ATPase, transduction domain A"/>
    <property type="match status" value="1"/>
</dbReference>
<evidence type="ECO:0000256" key="5">
    <source>
        <dbReference type="ARBA" id="ARBA00022967"/>
    </source>
</evidence>
<dbReference type="InterPro" id="IPR023299">
    <property type="entry name" value="ATPase_P-typ_cyto_dom_N"/>
</dbReference>
<evidence type="ECO:0000256" key="3">
    <source>
        <dbReference type="ARBA" id="ARBA00022692"/>
    </source>
</evidence>
<keyword evidence="10" id="KW-0067">ATP-binding</keyword>
<evidence type="ECO:0000259" key="12">
    <source>
        <dbReference type="Pfam" id="PF00122"/>
    </source>
</evidence>
<dbReference type="SUPFAM" id="SSF81665">
    <property type="entry name" value="Calcium ATPase, transmembrane domain M"/>
    <property type="match status" value="1"/>
</dbReference>
<comment type="catalytic activity">
    <reaction evidence="9">
        <text>Zn(2+)(in) + ATP + H2O = Zn(2+)(out) + ADP + phosphate + H(+)</text>
        <dbReference type="Rhea" id="RHEA:20621"/>
        <dbReference type="ChEBI" id="CHEBI:15377"/>
        <dbReference type="ChEBI" id="CHEBI:15378"/>
        <dbReference type="ChEBI" id="CHEBI:29105"/>
        <dbReference type="ChEBI" id="CHEBI:30616"/>
        <dbReference type="ChEBI" id="CHEBI:43474"/>
        <dbReference type="ChEBI" id="CHEBI:456216"/>
        <dbReference type="EC" id="7.2.2.12"/>
    </reaction>
</comment>
<dbReference type="SFLD" id="SFLDF00027">
    <property type="entry name" value="p-type_atpase"/>
    <property type="match status" value="1"/>
</dbReference>
<name>A0A1G6X0G3_9BACT</name>
<dbReference type="Gene3D" id="2.70.150.10">
    <property type="entry name" value="Calcium-transporting ATPase, cytoplasmic transduction domain A"/>
    <property type="match status" value="1"/>
</dbReference>
<accession>A0A1G6X0G3</accession>
<dbReference type="Pfam" id="PF00122">
    <property type="entry name" value="E1-E2_ATPase"/>
    <property type="match status" value="1"/>
</dbReference>
<proteinExistence type="inferred from homology"/>
<keyword evidence="4 10" id="KW-0479">Metal-binding</keyword>
<dbReference type="AlphaFoldDB" id="A0A1G6X0G3"/>
<feature type="region of interest" description="Disordered" evidence="11">
    <location>
        <begin position="725"/>
        <end position="751"/>
    </location>
</feature>
<dbReference type="Pfam" id="PF00702">
    <property type="entry name" value="Hydrolase"/>
    <property type="match status" value="1"/>
</dbReference>
<sequence>MRFSVKQDIPGRLRLRVQGLRHNRALAKWLETELGGLAGVRIDARFRSGSLVLTFAPATGLRRQLLAQLQTLTAPGPLAAPLALASGHCDLVCSRCHPDRRDPPSLVRQVIGVVALTLYVAWVALRQGLLKKPVSEAPLSLTSAVALVGAYPLLRHAWDDLRSGRHKSLFPFLAATCFLAIFLGQALTALEVIWILRIGLLLEDYVGRRSHRAIREILELTQKQAFILVDGVEVEIPVEQIHAGATVVCHPGEKIPVDGLILNGEALVDEAPVTGRAEPEMRHAGDSVYAGTIVYQGVIFVRAERVGDATYLCRILHLVESSLSNRAPAEKRADQLANRLMKLGLVAVSGTLLLTLSPTRAFTVLLVLACPCATVLAASTAVSAALANAARNQVLIKGGYYLEQIAEADCFCFDKTGTLTLETPTLISVTPRSARQNPDRLLALAAAAERHTQHPMARAIVAAAQERGLNLPVHAQCHFVIGRGVAALIDGAEVLVGNDKWMQDNAVAIDSLAQAAREQAELGYSLVYVARAGRVSGLLAIANPVRPRAAAVLAWLRADGVKEMHLVTGDTDRMARAVAEQFAFDSWRAELLPEDKARYLKELEATHERIVMVGDGVNDALALANARVGIAMGAGGAEVAIEAADIALADSALERLVKLRQLSRKTLRTIEQNHQLAMWTNLGGVIFGAAGLLTPLMAGALHIVHTLGIVVNSGRLLGWDSPGLGPASNELTPPATAGTDAGASHATEKAS</sequence>
<feature type="compositionally biased region" description="Low complexity" evidence="11">
    <location>
        <begin position="732"/>
        <end position="743"/>
    </location>
</feature>